<dbReference type="SUPFAM" id="SSF53335">
    <property type="entry name" value="S-adenosyl-L-methionine-dependent methyltransferases"/>
    <property type="match status" value="1"/>
</dbReference>
<dbReference type="RefSeq" id="WP_004764219.1">
    <property type="nucleotide sequence ID" value="NZ_AHMY02000010.1"/>
</dbReference>
<organism evidence="1 2">
    <name type="scientific">Leptospira kirschneri str. H1</name>
    <dbReference type="NCBI Taxonomy" id="1049966"/>
    <lineage>
        <taxon>Bacteria</taxon>
        <taxon>Pseudomonadati</taxon>
        <taxon>Spirochaetota</taxon>
        <taxon>Spirochaetia</taxon>
        <taxon>Leptospirales</taxon>
        <taxon>Leptospiraceae</taxon>
        <taxon>Leptospira</taxon>
    </lineage>
</organism>
<dbReference type="Gene3D" id="3.40.50.150">
    <property type="entry name" value="Vaccinia Virus protein VP39"/>
    <property type="match status" value="1"/>
</dbReference>
<reference evidence="1 2" key="1">
    <citation type="submission" date="2012-10" db="EMBL/GenBank/DDBJ databases">
        <authorList>
            <person name="Harkins D.M."/>
            <person name="Durkin A.S."/>
            <person name="Brinkac L.M."/>
            <person name="Selengut J.D."/>
            <person name="Sanka R."/>
            <person name="DePew J."/>
            <person name="Purushe J."/>
            <person name="Peacock S.J."/>
            <person name="Thaipadungpanit J."/>
            <person name="Wuthiekanun V.W."/>
            <person name="Day N.P."/>
            <person name="Vinetz J.M."/>
            <person name="Sutton G.G."/>
            <person name="Nelson W.C."/>
            <person name="Fouts D.E."/>
        </authorList>
    </citation>
    <scope>NUCLEOTIDE SEQUENCE [LARGE SCALE GENOMIC DNA]</scope>
    <source>
        <strain evidence="1 2">H1</strain>
    </source>
</reference>
<dbReference type="CDD" id="cd02440">
    <property type="entry name" value="AdoMet_MTases"/>
    <property type="match status" value="1"/>
</dbReference>
<dbReference type="EMBL" id="AHMY02000010">
    <property type="protein sequence ID" value="EKO17570.1"/>
    <property type="molecule type" value="Genomic_DNA"/>
</dbReference>
<comment type="caution">
    <text evidence="1">The sequence shown here is derived from an EMBL/GenBank/DDBJ whole genome shotgun (WGS) entry which is preliminary data.</text>
</comment>
<evidence type="ECO:0000313" key="1">
    <source>
        <dbReference type="EMBL" id="EKO17570.1"/>
    </source>
</evidence>
<dbReference type="Pfam" id="PF13489">
    <property type="entry name" value="Methyltransf_23"/>
    <property type="match status" value="1"/>
</dbReference>
<evidence type="ECO:0000313" key="2">
    <source>
        <dbReference type="Proteomes" id="UP000006253"/>
    </source>
</evidence>
<dbReference type="InterPro" id="IPR029063">
    <property type="entry name" value="SAM-dependent_MTases_sf"/>
</dbReference>
<sequence>MNRTCYLCSNTQNSVVFVENGIDIVQCSNCNHVFSTYEQEEHYEGYWDDDSSYDLSWWDNAHREIYQDFINKFLTAPSGKILDVGCGLGFFVKRIVDQKPNWEAIGYEISEKAVQFAKDKNGLKNVFSGIVQNSGIQKGSLDIITLWDVIEHIPKPHSLLEYLHSLLKPGGILFLQTPNFPIQLFKAKLKVTLKGMRTDGHYLEAKDHINDYTEKTMKMLAKQTGFQNCKFTILKPIASVSGSQGGNFGSFLKKVYYYVTKIIWLFSFKTMNLNNTLFAILKK</sequence>
<dbReference type="Proteomes" id="UP000006253">
    <property type="component" value="Unassembled WGS sequence"/>
</dbReference>
<dbReference type="PANTHER" id="PTHR43861:SF6">
    <property type="entry name" value="METHYLTRANSFERASE TYPE 11"/>
    <property type="match status" value="1"/>
</dbReference>
<dbReference type="AlphaFoldDB" id="A0A0E2B8P2"/>
<proteinExistence type="predicted"/>
<protein>
    <submittedName>
        <fullName evidence="1">Putative methionine biosynthesis protein MetW</fullName>
    </submittedName>
</protein>
<dbReference type="PANTHER" id="PTHR43861">
    <property type="entry name" value="TRANS-ACONITATE 2-METHYLTRANSFERASE-RELATED"/>
    <property type="match status" value="1"/>
</dbReference>
<name>A0A0E2B8P2_9LEPT</name>
<gene>
    <name evidence="1" type="ORF">LEP1GSC081_0435</name>
</gene>
<accession>A0A0E2B8P2</accession>